<name>A0ACB8XP30_ARCLA</name>
<proteinExistence type="predicted"/>
<comment type="caution">
    <text evidence="1">The sequence shown here is derived from an EMBL/GenBank/DDBJ whole genome shotgun (WGS) entry which is preliminary data.</text>
</comment>
<accession>A0ACB8XP30</accession>
<sequence>MAACSFGASSLKLHDLRLGHAIIELPNLQQNLHGGRILNLRRFDDMVLSQRSGKTYDHIIDAYRFEVYPSQSLLNSSSSSSIVINKLLDWSFDWTYMVRGLVLDKKRGNILKMDRHKYVKVAYHGFRLLPKDEKVAAYGNTLVREAFNEPGYALIDTLFSLAEAYLFAQLVLDYISDKLLSLPGRLVFISDWSSVPTILI</sequence>
<reference evidence="1 2" key="2">
    <citation type="journal article" date="2022" name="Mol. Ecol. Resour.">
        <title>The genomes of chicory, endive, great burdock and yacon provide insights into Asteraceae paleo-polyploidization history and plant inulin production.</title>
        <authorList>
            <person name="Fan W."/>
            <person name="Wang S."/>
            <person name="Wang H."/>
            <person name="Wang A."/>
            <person name="Jiang F."/>
            <person name="Liu H."/>
            <person name="Zhao H."/>
            <person name="Xu D."/>
            <person name="Zhang Y."/>
        </authorList>
    </citation>
    <scope>NUCLEOTIDE SEQUENCE [LARGE SCALE GENOMIC DNA]</scope>
    <source>
        <strain evidence="2">cv. Niubang</strain>
    </source>
</reference>
<organism evidence="1 2">
    <name type="scientific">Arctium lappa</name>
    <name type="common">Greater burdock</name>
    <name type="synonym">Lappa major</name>
    <dbReference type="NCBI Taxonomy" id="4217"/>
    <lineage>
        <taxon>Eukaryota</taxon>
        <taxon>Viridiplantae</taxon>
        <taxon>Streptophyta</taxon>
        <taxon>Embryophyta</taxon>
        <taxon>Tracheophyta</taxon>
        <taxon>Spermatophyta</taxon>
        <taxon>Magnoliopsida</taxon>
        <taxon>eudicotyledons</taxon>
        <taxon>Gunneridae</taxon>
        <taxon>Pentapetalae</taxon>
        <taxon>asterids</taxon>
        <taxon>campanulids</taxon>
        <taxon>Asterales</taxon>
        <taxon>Asteraceae</taxon>
        <taxon>Carduoideae</taxon>
        <taxon>Cardueae</taxon>
        <taxon>Arctiinae</taxon>
        <taxon>Arctium</taxon>
    </lineage>
</organism>
<protein>
    <submittedName>
        <fullName evidence="1">Uncharacterized protein</fullName>
    </submittedName>
</protein>
<evidence type="ECO:0000313" key="2">
    <source>
        <dbReference type="Proteomes" id="UP001055879"/>
    </source>
</evidence>
<reference evidence="2" key="1">
    <citation type="journal article" date="2022" name="Mol. Ecol. Resour.">
        <title>The genomes of chicory, endive, great burdock and yacon provide insights into Asteraceae palaeo-polyploidization history and plant inulin production.</title>
        <authorList>
            <person name="Fan W."/>
            <person name="Wang S."/>
            <person name="Wang H."/>
            <person name="Wang A."/>
            <person name="Jiang F."/>
            <person name="Liu H."/>
            <person name="Zhao H."/>
            <person name="Xu D."/>
            <person name="Zhang Y."/>
        </authorList>
    </citation>
    <scope>NUCLEOTIDE SEQUENCE [LARGE SCALE GENOMIC DNA]</scope>
    <source>
        <strain evidence="2">cv. Niubang</strain>
    </source>
</reference>
<dbReference type="EMBL" id="CM042062">
    <property type="protein sequence ID" value="KAI3669777.1"/>
    <property type="molecule type" value="Genomic_DNA"/>
</dbReference>
<dbReference type="Proteomes" id="UP001055879">
    <property type="component" value="Linkage Group LG16"/>
</dbReference>
<gene>
    <name evidence="1" type="ORF">L6452_41177</name>
</gene>
<evidence type="ECO:0000313" key="1">
    <source>
        <dbReference type="EMBL" id="KAI3669777.1"/>
    </source>
</evidence>
<keyword evidence="2" id="KW-1185">Reference proteome</keyword>